<dbReference type="EMBL" id="JACOOJ010000002">
    <property type="protein sequence ID" value="MBC5631463.1"/>
    <property type="molecule type" value="Genomic_DNA"/>
</dbReference>
<gene>
    <name evidence="2" type="ORF">H8S65_01540</name>
</gene>
<sequence length="116" mass="13957">MYKKDILKMNLSHEEKMKEDEWRRKLEWEERISKKNDSQKELTDKDKKLSEKDGEISNLKNQLEKITQLDIERVALLVHSLSNSREFWTLEKTAKLVDQIKSTQEAIKNYLDLYSK</sequence>
<organism evidence="2 3">
    <name type="scientific">Parabacteroides hominis</name>
    <dbReference type="NCBI Taxonomy" id="2763057"/>
    <lineage>
        <taxon>Bacteria</taxon>
        <taxon>Pseudomonadati</taxon>
        <taxon>Bacteroidota</taxon>
        <taxon>Bacteroidia</taxon>
        <taxon>Bacteroidales</taxon>
        <taxon>Tannerellaceae</taxon>
        <taxon>Parabacteroides</taxon>
    </lineage>
</organism>
<protein>
    <recommendedName>
        <fullName evidence="4">DUF342 domain-containing protein</fullName>
    </recommendedName>
</protein>
<reference evidence="2 3" key="1">
    <citation type="submission" date="2020-08" db="EMBL/GenBank/DDBJ databases">
        <title>Genome public.</title>
        <authorList>
            <person name="Liu C."/>
            <person name="Sun Q."/>
        </authorList>
    </citation>
    <scope>NUCLEOTIDE SEQUENCE [LARGE SCALE GENOMIC DNA]</scope>
    <source>
        <strain evidence="2 3">NSJ-79</strain>
    </source>
</reference>
<accession>A0ABR7DLB2</accession>
<keyword evidence="3" id="KW-1185">Reference proteome</keyword>
<comment type="caution">
    <text evidence="2">The sequence shown here is derived from an EMBL/GenBank/DDBJ whole genome shotgun (WGS) entry which is preliminary data.</text>
</comment>
<name>A0ABR7DLB2_9BACT</name>
<evidence type="ECO:0000313" key="2">
    <source>
        <dbReference type="EMBL" id="MBC5631463.1"/>
    </source>
</evidence>
<proteinExistence type="predicted"/>
<evidence type="ECO:0000313" key="3">
    <source>
        <dbReference type="Proteomes" id="UP000651475"/>
    </source>
</evidence>
<dbReference type="Proteomes" id="UP000651475">
    <property type="component" value="Unassembled WGS sequence"/>
</dbReference>
<evidence type="ECO:0008006" key="4">
    <source>
        <dbReference type="Google" id="ProtNLM"/>
    </source>
</evidence>
<feature type="region of interest" description="Disordered" evidence="1">
    <location>
        <begin position="35"/>
        <end position="54"/>
    </location>
</feature>
<evidence type="ECO:0000256" key="1">
    <source>
        <dbReference type="SAM" id="MobiDB-lite"/>
    </source>
</evidence>
<dbReference type="RefSeq" id="WP_186928206.1">
    <property type="nucleotide sequence ID" value="NZ_JACOOJ010000002.1"/>
</dbReference>